<dbReference type="RefSeq" id="WP_378282197.1">
    <property type="nucleotide sequence ID" value="NZ_JBHSON010000015.1"/>
</dbReference>
<keyword evidence="7" id="KW-1185">Reference proteome</keyword>
<feature type="DNA-binding region" description="H-T-H motif" evidence="4">
    <location>
        <begin position="24"/>
        <end position="43"/>
    </location>
</feature>
<dbReference type="InterPro" id="IPR001647">
    <property type="entry name" value="HTH_TetR"/>
</dbReference>
<keyword evidence="1" id="KW-0805">Transcription regulation</keyword>
<evidence type="ECO:0000256" key="1">
    <source>
        <dbReference type="ARBA" id="ARBA00023015"/>
    </source>
</evidence>
<gene>
    <name evidence="6" type="ORF">ACFPZN_13210</name>
</gene>
<organism evidence="6 7">
    <name type="scientific">Actinomadura rugatobispora</name>
    <dbReference type="NCBI Taxonomy" id="1994"/>
    <lineage>
        <taxon>Bacteria</taxon>
        <taxon>Bacillati</taxon>
        <taxon>Actinomycetota</taxon>
        <taxon>Actinomycetes</taxon>
        <taxon>Streptosporangiales</taxon>
        <taxon>Thermomonosporaceae</taxon>
        <taxon>Actinomadura</taxon>
    </lineage>
</organism>
<evidence type="ECO:0000256" key="4">
    <source>
        <dbReference type="PROSITE-ProRule" id="PRU00335"/>
    </source>
</evidence>
<dbReference type="Pfam" id="PF00440">
    <property type="entry name" value="TetR_N"/>
    <property type="match status" value="1"/>
</dbReference>
<comment type="caution">
    <text evidence="6">The sequence shown here is derived from an EMBL/GenBank/DDBJ whole genome shotgun (WGS) entry which is preliminary data.</text>
</comment>
<reference evidence="7" key="1">
    <citation type="journal article" date="2019" name="Int. J. Syst. Evol. Microbiol.">
        <title>The Global Catalogue of Microorganisms (GCM) 10K type strain sequencing project: providing services to taxonomists for standard genome sequencing and annotation.</title>
        <authorList>
            <consortium name="The Broad Institute Genomics Platform"/>
            <consortium name="The Broad Institute Genome Sequencing Center for Infectious Disease"/>
            <person name="Wu L."/>
            <person name="Ma J."/>
        </authorList>
    </citation>
    <scope>NUCLEOTIDE SEQUENCE [LARGE SCALE GENOMIC DNA]</scope>
    <source>
        <strain evidence="7">KCTC 42087</strain>
    </source>
</reference>
<evidence type="ECO:0000313" key="7">
    <source>
        <dbReference type="Proteomes" id="UP001596074"/>
    </source>
</evidence>
<dbReference type="InterPro" id="IPR036271">
    <property type="entry name" value="Tet_transcr_reg_TetR-rel_C_sf"/>
</dbReference>
<evidence type="ECO:0000256" key="3">
    <source>
        <dbReference type="ARBA" id="ARBA00023163"/>
    </source>
</evidence>
<dbReference type="Gene3D" id="1.10.357.10">
    <property type="entry name" value="Tetracycline Repressor, domain 2"/>
    <property type="match status" value="1"/>
</dbReference>
<dbReference type="SUPFAM" id="SSF46689">
    <property type="entry name" value="Homeodomain-like"/>
    <property type="match status" value="1"/>
</dbReference>
<evidence type="ECO:0000259" key="5">
    <source>
        <dbReference type="PROSITE" id="PS50977"/>
    </source>
</evidence>
<keyword evidence="3" id="KW-0804">Transcription</keyword>
<keyword evidence="2 4" id="KW-0238">DNA-binding</keyword>
<dbReference type="PANTHER" id="PTHR30055:SF151">
    <property type="entry name" value="TRANSCRIPTIONAL REGULATORY PROTEIN"/>
    <property type="match status" value="1"/>
</dbReference>
<dbReference type="PRINTS" id="PR00455">
    <property type="entry name" value="HTHTETR"/>
</dbReference>
<dbReference type="PANTHER" id="PTHR30055">
    <property type="entry name" value="HTH-TYPE TRANSCRIPTIONAL REGULATOR RUTR"/>
    <property type="match status" value="1"/>
</dbReference>
<dbReference type="InterPro" id="IPR050109">
    <property type="entry name" value="HTH-type_TetR-like_transc_reg"/>
</dbReference>
<name>A0ABW0ZTV8_9ACTN</name>
<accession>A0ABW0ZTV8</accession>
<dbReference type="SUPFAM" id="SSF48498">
    <property type="entry name" value="Tetracyclin repressor-like, C-terminal domain"/>
    <property type="match status" value="1"/>
</dbReference>
<dbReference type="PROSITE" id="PS50977">
    <property type="entry name" value="HTH_TETR_2"/>
    <property type="match status" value="1"/>
</dbReference>
<sequence length="200" mass="21904">MLSRERIIKAALRIVDEEGLDALTTRRLAADLGVKGASLYNHFRDKDDILVAVAEYALTRVPERMLKEDVAPQQLLLWGVVALRDALLANPNLIPILIRHPSLGRANREAVTARLIEGGIPVEDVLLLHESLERWAIGNAVSETADPTASAIDPETAKHYPALSKAAERRQKTSHEMFETVAASIIRTVLEAAEPASRPG</sequence>
<proteinExistence type="predicted"/>
<feature type="domain" description="HTH tetR-type" evidence="5">
    <location>
        <begin position="1"/>
        <end position="61"/>
    </location>
</feature>
<evidence type="ECO:0000313" key="6">
    <source>
        <dbReference type="EMBL" id="MFC5746576.1"/>
    </source>
</evidence>
<dbReference type="EMBL" id="JBHSON010000015">
    <property type="protein sequence ID" value="MFC5746576.1"/>
    <property type="molecule type" value="Genomic_DNA"/>
</dbReference>
<dbReference type="InterPro" id="IPR009057">
    <property type="entry name" value="Homeodomain-like_sf"/>
</dbReference>
<evidence type="ECO:0000256" key="2">
    <source>
        <dbReference type="ARBA" id="ARBA00023125"/>
    </source>
</evidence>
<protein>
    <submittedName>
        <fullName evidence="6">TetR/AcrR family transcriptional regulator</fullName>
    </submittedName>
</protein>
<dbReference type="Proteomes" id="UP001596074">
    <property type="component" value="Unassembled WGS sequence"/>
</dbReference>